<evidence type="ECO:0000256" key="6">
    <source>
        <dbReference type="ARBA" id="ARBA00022490"/>
    </source>
</evidence>
<keyword evidence="7 14" id="KW-0949">S-adenosyl-L-methionine</keyword>
<evidence type="ECO:0000256" key="7">
    <source>
        <dbReference type="ARBA" id="ARBA00022691"/>
    </source>
</evidence>
<feature type="domain" description="Radical SAM core" evidence="15">
    <location>
        <begin position="56"/>
        <end position="290"/>
    </location>
</feature>
<dbReference type="CDD" id="cd01335">
    <property type="entry name" value="Radical_SAM"/>
    <property type="match status" value="1"/>
</dbReference>
<evidence type="ECO:0000313" key="17">
    <source>
        <dbReference type="Proteomes" id="UP001595791"/>
    </source>
</evidence>
<keyword evidence="9 14" id="KW-0560">Oxidoreductase</keyword>
<dbReference type="Proteomes" id="UP001595791">
    <property type="component" value="Unassembled WGS sequence"/>
</dbReference>
<dbReference type="PROSITE" id="PS51918">
    <property type="entry name" value="RADICAL_SAM"/>
    <property type="match status" value="1"/>
</dbReference>
<dbReference type="InterPro" id="IPR058240">
    <property type="entry name" value="rSAM_sf"/>
</dbReference>
<evidence type="ECO:0000256" key="9">
    <source>
        <dbReference type="ARBA" id="ARBA00023002"/>
    </source>
</evidence>
<evidence type="ECO:0000256" key="10">
    <source>
        <dbReference type="ARBA" id="ARBA00023004"/>
    </source>
</evidence>
<evidence type="ECO:0000256" key="1">
    <source>
        <dbReference type="ARBA" id="ARBA00004496"/>
    </source>
</evidence>
<dbReference type="Pfam" id="PF06969">
    <property type="entry name" value="HemN_C"/>
    <property type="match status" value="1"/>
</dbReference>
<evidence type="ECO:0000256" key="2">
    <source>
        <dbReference type="ARBA" id="ARBA00004785"/>
    </source>
</evidence>
<comment type="pathway">
    <text evidence="2 14">Porphyrin-containing compound metabolism; protoporphyrin-IX biosynthesis; protoporphyrinogen-IX from coproporphyrinogen-III (AdoMet route): step 1/1.</text>
</comment>
<evidence type="ECO:0000256" key="5">
    <source>
        <dbReference type="ARBA" id="ARBA00022485"/>
    </source>
</evidence>
<keyword evidence="5 14" id="KW-0004">4Fe-4S</keyword>
<dbReference type="Gene3D" id="3.30.750.200">
    <property type="match status" value="1"/>
</dbReference>
<comment type="subcellular location">
    <subcellularLocation>
        <location evidence="1 14">Cytoplasm</location>
    </subcellularLocation>
</comment>
<evidence type="ECO:0000313" key="16">
    <source>
        <dbReference type="EMBL" id="MFC4161503.1"/>
    </source>
</evidence>
<evidence type="ECO:0000259" key="15">
    <source>
        <dbReference type="PROSITE" id="PS51918"/>
    </source>
</evidence>
<dbReference type="EMBL" id="JBHSBU010000001">
    <property type="protein sequence ID" value="MFC4161503.1"/>
    <property type="molecule type" value="Genomic_DNA"/>
</dbReference>
<dbReference type="RefSeq" id="WP_378167517.1">
    <property type="nucleotide sequence ID" value="NZ_JBHSBU010000001.1"/>
</dbReference>
<sequence length="467" mass="52815">MAISAFPLPQDVAFDAELVRRYGGAGPRYSSYPSIDRLNESFDADSYAQALASRRLGWVRPLSLYVHLPFCSSDCYFCACNKVVTTDHSRADLYLDHLALEISQQAHLLDQHSTIDQLHLGGGTPNFFAPHQLKRLMQMLERHFNRQPDSECSIEIDPRGLAPDTLAQLAVLGFNRISLGVQDLDQSVQQAINRVQSAEQTEAAIMAGRRFGFLSINIDLIYGLPRQCAKGFATTLATVRRWRPDRIALYDYAHLPERFKPQRLINPTELPPPALRFELLQEAVSTLLEAGYLYLGMDHFALPDDELAVALRQGRLQRNFQGYSTHADSDLIGLGVSAISKIGPHYSQNQRELNEYYDTLRRGHLPIARGLTLNADDLVRRAVIQALLCQSELAFEPIETAYLIDFRHYFAREWPRLEQLATDGLIELETDGIVITPRGRLLARAVALTFDRYLSEARDMARFSRII</sequence>
<comment type="subunit">
    <text evidence="4">Monomer.</text>
</comment>
<dbReference type="InterPro" id="IPR004558">
    <property type="entry name" value="Coprogen_oxidase_HemN"/>
</dbReference>
<protein>
    <recommendedName>
        <fullName evidence="14">Coproporphyrinogen-III oxidase</fullName>
        <ecNumber evidence="14">1.3.98.3</ecNumber>
    </recommendedName>
</protein>
<dbReference type="SMART" id="SM00729">
    <property type="entry name" value="Elp3"/>
    <property type="match status" value="1"/>
</dbReference>
<comment type="caution">
    <text evidence="16">The sequence shown here is derived from an EMBL/GenBank/DDBJ whole genome shotgun (WGS) entry which is preliminary data.</text>
</comment>
<gene>
    <name evidence="16" type="primary">hemN</name>
    <name evidence="16" type="ORF">ACFOW7_19380</name>
</gene>
<comment type="similarity">
    <text evidence="3 14">Belongs to the anaerobic coproporphyrinogen-III oxidase family.</text>
</comment>
<dbReference type="InterPro" id="IPR010723">
    <property type="entry name" value="HemN_C"/>
</dbReference>
<comment type="catalytic activity">
    <reaction evidence="13 14">
        <text>coproporphyrinogen III + 2 S-adenosyl-L-methionine = protoporphyrinogen IX + 2 5'-deoxyadenosine + 2 L-methionine + 2 CO2</text>
        <dbReference type="Rhea" id="RHEA:15425"/>
        <dbReference type="ChEBI" id="CHEBI:16526"/>
        <dbReference type="ChEBI" id="CHEBI:17319"/>
        <dbReference type="ChEBI" id="CHEBI:57307"/>
        <dbReference type="ChEBI" id="CHEBI:57309"/>
        <dbReference type="ChEBI" id="CHEBI:57844"/>
        <dbReference type="ChEBI" id="CHEBI:59789"/>
        <dbReference type="EC" id="1.3.98.3"/>
    </reaction>
</comment>
<dbReference type="SFLD" id="SFLDG01065">
    <property type="entry name" value="anaerobic_coproporphyrinogen-I"/>
    <property type="match status" value="1"/>
</dbReference>
<reference evidence="17" key="1">
    <citation type="journal article" date="2019" name="Int. J. Syst. Evol. Microbiol.">
        <title>The Global Catalogue of Microorganisms (GCM) 10K type strain sequencing project: providing services to taxonomists for standard genome sequencing and annotation.</title>
        <authorList>
            <consortium name="The Broad Institute Genomics Platform"/>
            <consortium name="The Broad Institute Genome Sequencing Center for Infectious Disease"/>
            <person name="Wu L."/>
            <person name="Ma J."/>
        </authorList>
    </citation>
    <scope>NUCLEOTIDE SEQUENCE [LARGE SCALE GENOMIC DNA]</scope>
    <source>
        <strain evidence="17">LMG 29894</strain>
    </source>
</reference>
<dbReference type="InterPro" id="IPR034505">
    <property type="entry name" value="Coproporphyrinogen-III_oxidase"/>
</dbReference>
<dbReference type="SFLD" id="SFLDS00029">
    <property type="entry name" value="Radical_SAM"/>
    <property type="match status" value="1"/>
</dbReference>
<evidence type="ECO:0000256" key="4">
    <source>
        <dbReference type="ARBA" id="ARBA00011245"/>
    </source>
</evidence>
<organism evidence="16 17">
    <name type="scientific">Chitinimonas lacunae</name>
    <dbReference type="NCBI Taxonomy" id="1963018"/>
    <lineage>
        <taxon>Bacteria</taxon>
        <taxon>Pseudomonadati</taxon>
        <taxon>Pseudomonadota</taxon>
        <taxon>Betaproteobacteria</taxon>
        <taxon>Neisseriales</taxon>
        <taxon>Chitinibacteraceae</taxon>
        <taxon>Chitinimonas</taxon>
    </lineage>
</organism>
<keyword evidence="6 14" id="KW-0963">Cytoplasm</keyword>
<dbReference type="GO" id="GO:0051989">
    <property type="term" value="F:coproporphyrinogen dehydrogenase activity"/>
    <property type="evidence" value="ECO:0007669"/>
    <property type="project" value="UniProtKB-EC"/>
</dbReference>
<dbReference type="InterPro" id="IPR006638">
    <property type="entry name" value="Elp3/MiaA/NifB-like_rSAM"/>
</dbReference>
<evidence type="ECO:0000256" key="14">
    <source>
        <dbReference type="PIRNR" id="PIRNR000167"/>
    </source>
</evidence>
<evidence type="ECO:0000256" key="8">
    <source>
        <dbReference type="ARBA" id="ARBA00022723"/>
    </source>
</evidence>
<keyword evidence="12 14" id="KW-0627">Porphyrin biosynthesis</keyword>
<name>A0ABV8MTA5_9NEIS</name>
<evidence type="ECO:0000256" key="3">
    <source>
        <dbReference type="ARBA" id="ARBA00005493"/>
    </source>
</evidence>
<evidence type="ECO:0000256" key="12">
    <source>
        <dbReference type="ARBA" id="ARBA00023244"/>
    </source>
</evidence>
<dbReference type="Pfam" id="PF04055">
    <property type="entry name" value="Radical_SAM"/>
    <property type="match status" value="1"/>
</dbReference>
<dbReference type="PANTHER" id="PTHR13932">
    <property type="entry name" value="COPROPORPHYRINIGEN III OXIDASE"/>
    <property type="match status" value="1"/>
</dbReference>
<dbReference type="PANTHER" id="PTHR13932:SF6">
    <property type="entry name" value="OXYGEN-INDEPENDENT COPROPORPHYRINOGEN III OXIDASE"/>
    <property type="match status" value="1"/>
</dbReference>
<dbReference type="Gene3D" id="1.10.10.920">
    <property type="match status" value="1"/>
</dbReference>
<evidence type="ECO:0000256" key="11">
    <source>
        <dbReference type="ARBA" id="ARBA00023014"/>
    </source>
</evidence>
<evidence type="ECO:0000256" key="13">
    <source>
        <dbReference type="ARBA" id="ARBA00048321"/>
    </source>
</evidence>
<dbReference type="NCBIfam" id="TIGR00538">
    <property type="entry name" value="hemN"/>
    <property type="match status" value="1"/>
</dbReference>
<dbReference type="EC" id="1.3.98.3" evidence="14"/>
<keyword evidence="17" id="KW-1185">Reference proteome</keyword>
<keyword evidence="11 14" id="KW-0411">Iron-sulfur</keyword>
<keyword evidence="8 14" id="KW-0479">Metal-binding</keyword>
<accession>A0ABV8MTA5</accession>
<dbReference type="InterPro" id="IPR007197">
    <property type="entry name" value="rSAM"/>
</dbReference>
<proteinExistence type="inferred from homology"/>
<keyword evidence="10 14" id="KW-0408">Iron</keyword>
<dbReference type="PIRSF" id="PIRSF000167">
    <property type="entry name" value="HemN"/>
    <property type="match status" value="1"/>
</dbReference>
<dbReference type="SUPFAM" id="SSF102114">
    <property type="entry name" value="Radical SAM enzymes"/>
    <property type="match status" value="1"/>
</dbReference>
<comment type="cofactor">
    <cofactor evidence="14">
        <name>[4Fe-4S] cluster</name>
        <dbReference type="ChEBI" id="CHEBI:49883"/>
    </cofactor>
    <text evidence="14">Binds 1 [4Fe-4S] cluster. The cluster is coordinated with 3 cysteines and an exchangeable S-adenosyl-L-methionine.</text>
</comment>